<dbReference type="InterPro" id="IPR013187">
    <property type="entry name" value="F-box-assoc_dom_typ3"/>
</dbReference>
<proteinExistence type="predicted"/>
<protein>
    <recommendedName>
        <fullName evidence="2">F-box domain-containing protein</fullName>
    </recommendedName>
</protein>
<dbReference type="AlphaFoldDB" id="A0A8K0GS18"/>
<dbReference type="PANTHER" id="PTHR35546:SF115">
    <property type="entry name" value="F-BOX DOMAIN-CONTAINING PROTEIN"/>
    <property type="match status" value="1"/>
</dbReference>
<dbReference type="Pfam" id="PF00646">
    <property type="entry name" value="F-box"/>
    <property type="match status" value="1"/>
</dbReference>
<organism evidence="3 4">
    <name type="scientific">Rhamnella rubrinervis</name>
    <dbReference type="NCBI Taxonomy" id="2594499"/>
    <lineage>
        <taxon>Eukaryota</taxon>
        <taxon>Viridiplantae</taxon>
        <taxon>Streptophyta</taxon>
        <taxon>Embryophyta</taxon>
        <taxon>Tracheophyta</taxon>
        <taxon>Spermatophyta</taxon>
        <taxon>Magnoliopsida</taxon>
        <taxon>eudicotyledons</taxon>
        <taxon>Gunneridae</taxon>
        <taxon>Pentapetalae</taxon>
        <taxon>rosids</taxon>
        <taxon>fabids</taxon>
        <taxon>Rosales</taxon>
        <taxon>Rhamnaceae</taxon>
        <taxon>rhamnoid group</taxon>
        <taxon>Rhamneae</taxon>
        <taxon>Rhamnella</taxon>
    </lineage>
</organism>
<dbReference type="OrthoDB" id="1161293at2759"/>
<dbReference type="CDD" id="cd22157">
    <property type="entry name" value="F-box_AtFBW1-like"/>
    <property type="match status" value="1"/>
</dbReference>
<dbReference type="EMBL" id="VOIH02000010">
    <property type="protein sequence ID" value="KAF3434833.1"/>
    <property type="molecule type" value="Genomic_DNA"/>
</dbReference>
<evidence type="ECO:0000313" key="3">
    <source>
        <dbReference type="EMBL" id="KAF3434833.1"/>
    </source>
</evidence>
<accession>A0A8K0GS18</accession>
<dbReference type="Gene3D" id="1.20.1280.50">
    <property type="match status" value="1"/>
</dbReference>
<reference evidence="3" key="1">
    <citation type="submission" date="2020-03" db="EMBL/GenBank/DDBJ databases">
        <title>A high-quality chromosome-level genome assembly of a woody plant with both climbing and erect habits, Rhamnella rubrinervis.</title>
        <authorList>
            <person name="Lu Z."/>
            <person name="Yang Y."/>
            <person name="Zhu X."/>
            <person name="Sun Y."/>
        </authorList>
    </citation>
    <scope>NUCLEOTIDE SEQUENCE</scope>
    <source>
        <strain evidence="3">BYM</strain>
        <tissue evidence="3">Leaf</tissue>
    </source>
</reference>
<gene>
    <name evidence="3" type="ORF">FNV43_RR21920</name>
</gene>
<comment type="caution">
    <text evidence="3">The sequence shown here is derived from an EMBL/GenBank/DDBJ whole genome shotgun (WGS) entry which is preliminary data.</text>
</comment>
<dbReference type="InterPro" id="IPR055290">
    <property type="entry name" value="At3g26010-like"/>
</dbReference>
<feature type="domain" description="F-box" evidence="2">
    <location>
        <begin position="35"/>
        <end position="75"/>
    </location>
</feature>
<name>A0A8K0GS18_9ROSA</name>
<dbReference type="Proteomes" id="UP000796880">
    <property type="component" value="Unassembled WGS sequence"/>
</dbReference>
<feature type="region of interest" description="Disordered" evidence="1">
    <location>
        <begin position="1"/>
        <end position="31"/>
    </location>
</feature>
<evidence type="ECO:0000256" key="1">
    <source>
        <dbReference type="SAM" id="MobiDB-lite"/>
    </source>
</evidence>
<dbReference type="SUPFAM" id="SSF81383">
    <property type="entry name" value="F-box domain"/>
    <property type="match status" value="1"/>
</dbReference>
<feature type="compositionally biased region" description="Low complexity" evidence="1">
    <location>
        <begin position="10"/>
        <end position="31"/>
    </location>
</feature>
<dbReference type="NCBIfam" id="TIGR01640">
    <property type="entry name" value="F_box_assoc_1"/>
    <property type="match status" value="1"/>
</dbReference>
<evidence type="ECO:0000313" key="4">
    <source>
        <dbReference type="Proteomes" id="UP000796880"/>
    </source>
</evidence>
<sequence length="419" mass="47208">MASTKRPKSSESAAAASGNETPSSSSSSSSPSPTLSVDLLMEILVCLPVRSLIRFKSVSKQWLALISDPHFCSRRTSQTPPFHSPASGLVLLRPGIPSSSPTKNYECVNLCKLSCPSFRNLSSTLDSSCTYEILQPCNGLFLLVSFINTYSRSNYCVYNPTTKACTVLPLPPPVPSGTKLFLADYNLALDPAKSPHYRVVCFRRSNREDSFNHPEIQIYESETASWRLSDCGFSPGTFVSNRILFLGRIFWNGSIHWLHQSGVLYFNVDEAYVRKTPLPEGSANWMDMELGYFGVSGDHLHLVGVCIHSWPKFNVYEMKRDYSGWFVKFRVDLAELLIQFPEIQWNDFPNYACSCSIICVVRGELDDDSYLVLHIPGKIVRYYLKTKTWEVLISSFFPFSRGIVRWSNAHQFIESLACV</sequence>
<dbReference type="SMART" id="SM00256">
    <property type="entry name" value="FBOX"/>
    <property type="match status" value="1"/>
</dbReference>
<dbReference type="InterPro" id="IPR036047">
    <property type="entry name" value="F-box-like_dom_sf"/>
</dbReference>
<keyword evidence="4" id="KW-1185">Reference proteome</keyword>
<dbReference type="InterPro" id="IPR001810">
    <property type="entry name" value="F-box_dom"/>
</dbReference>
<dbReference type="PANTHER" id="PTHR35546">
    <property type="entry name" value="F-BOX PROTEIN INTERACTION DOMAIN PROTEIN-RELATED"/>
    <property type="match status" value="1"/>
</dbReference>
<dbReference type="Pfam" id="PF08268">
    <property type="entry name" value="FBA_3"/>
    <property type="match status" value="1"/>
</dbReference>
<evidence type="ECO:0000259" key="2">
    <source>
        <dbReference type="SMART" id="SM00256"/>
    </source>
</evidence>
<dbReference type="InterPro" id="IPR017451">
    <property type="entry name" value="F-box-assoc_interact_dom"/>
</dbReference>